<protein>
    <submittedName>
        <fullName evidence="1">Uncharacterized protein</fullName>
    </submittedName>
</protein>
<sequence>MFRFFYIEDLTRYPWQLTCANFMELHRSLQWNHRFLRLKTSI</sequence>
<comment type="caution">
    <text evidence="1">The sequence shown here is derived from an EMBL/GenBank/DDBJ whole genome shotgun (WGS) entry which is preliminary data.</text>
</comment>
<dbReference type="Proteomes" id="UP000215914">
    <property type="component" value="Unassembled WGS sequence"/>
</dbReference>
<organism evidence="1 2">
    <name type="scientific">Helianthus annuus</name>
    <name type="common">Common sunflower</name>
    <dbReference type="NCBI Taxonomy" id="4232"/>
    <lineage>
        <taxon>Eukaryota</taxon>
        <taxon>Viridiplantae</taxon>
        <taxon>Streptophyta</taxon>
        <taxon>Embryophyta</taxon>
        <taxon>Tracheophyta</taxon>
        <taxon>Spermatophyta</taxon>
        <taxon>Magnoliopsida</taxon>
        <taxon>eudicotyledons</taxon>
        <taxon>Gunneridae</taxon>
        <taxon>Pentapetalae</taxon>
        <taxon>asterids</taxon>
        <taxon>campanulids</taxon>
        <taxon>Asterales</taxon>
        <taxon>Asteraceae</taxon>
        <taxon>Asteroideae</taxon>
        <taxon>Heliantheae alliance</taxon>
        <taxon>Heliantheae</taxon>
        <taxon>Helianthus</taxon>
    </lineage>
</organism>
<evidence type="ECO:0000313" key="1">
    <source>
        <dbReference type="EMBL" id="KAF5791608.1"/>
    </source>
</evidence>
<proteinExistence type="predicted"/>
<dbReference type="EMBL" id="MNCJ02000324">
    <property type="protein sequence ID" value="KAF5791608.1"/>
    <property type="molecule type" value="Genomic_DNA"/>
</dbReference>
<name>A0A9K3I7D4_HELAN</name>
<gene>
    <name evidence="1" type="ORF">HanXRQr2_Chr09g0396711</name>
</gene>
<keyword evidence="2" id="KW-1185">Reference proteome</keyword>
<dbReference type="AlphaFoldDB" id="A0A9K3I7D4"/>
<evidence type="ECO:0000313" key="2">
    <source>
        <dbReference type="Proteomes" id="UP000215914"/>
    </source>
</evidence>
<dbReference type="Gramene" id="mRNA:HanXRQr2_Chr09g0396711">
    <property type="protein sequence ID" value="mRNA:HanXRQr2_Chr09g0396711"/>
    <property type="gene ID" value="HanXRQr2_Chr09g0396711"/>
</dbReference>
<accession>A0A9K3I7D4</accession>
<reference evidence="1" key="1">
    <citation type="journal article" date="2017" name="Nature">
        <title>The sunflower genome provides insights into oil metabolism, flowering and Asterid evolution.</title>
        <authorList>
            <person name="Badouin H."/>
            <person name="Gouzy J."/>
            <person name="Grassa C.J."/>
            <person name="Murat F."/>
            <person name="Staton S.E."/>
            <person name="Cottret L."/>
            <person name="Lelandais-Briere C."/>
            <person name="Owens G.L."/>
            <person name="Carrere S."/>
            <person name="Mayjonade B."/>
            <person name="Legrand L."/>
            <person name="Gill N."/>
            <person name="Kane N.C."/>
            <person name="Bowers J.E."/>
            <person name="Hubner S."/>
            <person name="Bellec A."/>
            <person name="Berard A."/>
            <person name="Berges H."/>
            <person name="Blanchet N."/>
            <person name="Boniface M.C."/>
            <person name="Brunel D."/>
            <person name="Catrice O."/>
            <person name="Chaidir N."/>
            <person name="Claudel C."/>
            <person name="Donnadieu C."/>
            <person name="Faraut T."/>
            <person name="Fievet G."/>
            <person name="Helmstetter N."/>
            <person name="King M."/>
            <person name="Knapp S.J."/>
            <person name="Lai Z."/>
            <person name="Le Paslier M.C."/>
            <person name="Lippi Y."/>
            <person name="Lorenzon L."/>
            <person name="Mandel J.R."/>
            <person name="Marage G."/>
            <person name="Marchand G."/>
            <person name="Marquand E."/>
            <person name="Bret-Mestries E."/>
            <person name="Morien E."/>
            <person name="Nambeesan S."/>
            <person name="Nguyen T."/>
            <person name="Pegot-Espagnet P."/>
            <person name="Pouilly N."/>
            <person name="Raftis F."/>
            <person name="Sallet E."/>
            <person name="Schiex T."/>
            <person name="Thomas J."/>
            <person name="Vandecasteele C."/>
            <person name="Vares D."/>
            <person name="Vear F."/>
            <person name="Vautrin S."/>
            <person name="Crespi M."/>
            <person name="Mangin B."/>
            <person name="Burke J.M."/>
            <person name="Salse J."/>
            <person name="Munos S."/>
            <person name="Vincourt P."/>
            <person name="Rieseberg L.H."/>
            <person name="Langlade N.B."/>
        </authorList>
    </citation>
    <scope>NUCLEOTIDE SEQUENCE</scope>
    <source>
        <tissue evidence="1">Leaves</tissue>
    </source>
</reference>
<reference evidence="1" key="2">
    <citation type="submission" date="2020-06" db="EMBL/GenBank/DDBJ databases">
        <title>Helianthus annuus Genome sequencing and assembly Release 2.</title>
        <authorList>
            <person name="Gouzy J."/>
            <person name="Langlade N."/>
            <person name="Munos S."/>
        </authorList>
    </citation>
    <scope>NUCLEOTIDE SEQUENCE</scope>
    <source>
        <tissue evidence="1">Leaves</tissue>
    </source>
</reference>